<reference evidence="2" key="2">
    <citation type="submission" date="2020-04" db="EMBL/GenBank/DDBJ databases">
        <authorList>
            <consortium name="NCBI Genome Project"/>
        </authorList>
    </citation>
    <scope>NUCLEOTIDE SEQUENCE</scope>
    <source>
        <strain evidence="2">CBS 342.82</strain>
    </source>
</reference>
<keyword evidence="1" id="KW-1185">Reference proteome</keyword>
<name>A0A6J3MI98_9PEZI</name>
<organism evidence="2">
    <name type="scientific">Dissoconium aciculare CBS 342.82</name>
    <dbReference type="NCBI Taxonomy" id="1314786"/>
    <lineage>
        <taxon>Eukaryota</taxon>
        <taxon>Fungi</taxon>
        <taxon>Dikarya</taxon>
        <taxon>Ascomycota</taxon>
        <taxon>Pezizomycotina</taxon>
        <taxon>Dothideomycetes</taxon>
        <taxon>Dothideomycetidae</taxon>
        <taxon>Mycosphaerellales</taxon>
        <taxon>Dissoconiaceae</taxon>
        <taxon>Dissoconium</taxon>
    </lineage>
</organism>
<reference evidence="2" key="3">
    <citation type="submission" date="2025-08" db="UniProtKB">
        <authorList>
            <consortium name="RefSeq"/>
        </authorList>
    </citation>
    <scope>IDENTIFICATION</scope>
    <source>
        <strain evidence="2">CBS 342.82</strain>
    </source>
</reference>
<gene>
    <name evidence="2" type="ORF">K489DRAFT_22440</name>
</gene>
<proteinExistence type="predicted"/>
<dbReference type="AlphaFoldDB" id="A0A6J3MI98"/>
<evidence type="ECO:0000313" key="2">
    <source>
        <dbReference type="RefSeq" id="XP_033464664.1"/>
    </source>
</evidence>
<dbReference type="RefSeq" id="XP_033464664.1">
    <property type="nucleotide sequence ID" value="XM_033599758.1"/>
</dbReference>
<dbReference type="Proteomes" id="UP000504637">
    <property type="component" value="Unplaced"/>
</dbReference>
<protein>
    <submittedName>
        <fullName evidence="2">Uncharacterized protein</fullName>
    </submittedName>
</protein>
<accession>A0A6J3MI98</accession>
<dbReference type="GeneID" id="54357557"/>
<evidence type="ECO:0000313" key="1">
    <source>
        <dbReference type="Proteomes" id="UP000504637"/>
    </source>
</evidence>
<reference evidence="2" key="1">
    <citation type="submission" date="2020-01" db="EMBL/GenBank/DDBJ databases">
        <authorList>
            <consortium name="DOE Joint Genome Institute"/>
            <person name="Haridas S."/>
            <person name="Albert R."/>
            <person name="Binder M."/>
            <person name="Bloem J."/>
            <person name="Labutti K."/>
            <person name="Salamov A."/>
            <person name="Andreopoulos B."/>
            <person name="Baker S.E."/>
            <person name="Barry K."/>
            <person name="Bills G."/>
            <person name="Bluhm B.H."/>
            <person name="Cannon C."/>
            <person name="Castanera R."/>
            <person name="Culley D.E."/>
            <person name="Daum C."/>
            <person name="Ezra D."/>
            <person name="Gonzalez J.B."/>
            <person name="Henrissat B."/>
            <person name="Kuo A."/>
            <person name="Liang C."/>
            <person name="Lipzen A."/>
            <person name="Lutzoni F."/>
            <person name="Magnuson J."/>
            <person name="Mondo S."/>
            <person name="Nolan M."/>
            <person name="Ohm R."/>
            <person name="Pangilinan J."/>
            <person name="Park H.-J."/>
            <person name="Ramirez L."/>
            <person name="Alfaro M."/>
            <person name="Sun H."/>
            <person name="Tritt A."/>
            <person name="Yoshinaga Y."/>
            <person name="Zwiers L.-H."/>
            <person name="Turgeon B.G."/>
            <person name="Goodwin S.B."/>
            <person name="Spatafora J.W."/>
            <person name="Crous P.W."/>
            <person name="Grigoriev I.V."/>
        </authorList>
    </citation>
    <scope>NUCLEOTIDE SEQUENCE</scope>
    <source>
        <strain evidence="2">CBS 342.82</strain>
    </source>
</reference>
<sequence length="124" mass="13225">MNDSLLFSPLSYHPPGVSCAACLRHAESQSQSRSQREKKKDKKSVLFLHTTTRDCSIVPDAAAGSAASASSSIIHLISSHLACAPPRFLDISVRQRPTPRDIGDFFSSPAGSPLSSFVLLGTSL</sequence>